<comment type="subcellular location">
    <subcellularLocation>
        <location evidence="1">Membrane</location>
        <topology evidence="1">Multi-pass membrane protein</topology>
    </subcellularLocation>
</comment>
<evidence type="ECO:0008006" key="8">
    <source>
        <dbReference type="Google" id="ProtNLM"/>
    </source>
</evidence>
<dbReference type="Pfam" id="PF01124">
    <property type="entry name" value="MAPEG"/>
    <property type="match status" value="1"/>
</dbReference>
<sequence length="130" mass="14361">MGFEWPALVSVLTLFLLFGVAANVGRARHRYKISPPAMVGHPRFELAYRVQMNTVESTVGFLPALWLFAYYVDAAWAGILGFIWLVARVWYAVAYSQDAAKRGPGFALSKLVFVTMTVGALVGILGRVLH</sequence>
<evidence type="ECO:0000256" key="3">
    <source>
        <dbReference type="ARBA" id="ARBA00022989"/>
    </source>
</evidence>
<keyword evidence="4 5" id="KW-0472">Membrane</keyword>
<organism evidence="6 7">
    <name type="scientific">Novimethylophilus kurashikiensis</name>
    <dbReference type="NCBI Taxonomy" id="1825523"/>
    <lineage>
        <taxon>Bacteria</taxon>
        <taxon>Pseudomonadati</taxon>
        <taxon>Pseudomonadota</taxon>
        <taxon>Betaproteobacteria</taxon>
        <taxon>Nitrosomonadales</taxon>
        <taxon>Methylophilaceae</taxon>
        <taxon>Novimethylophilus</taxon>
    </lineage>
</organism>
<keyword evidence="3 5" id="KW-1133">Transmembrane helix</keyword>
<dbReference type="PANTHER" id="PTHR10250:SF15">
    <property type="entry name" value="MICROSOMAL GLUTATHIONE S-TRANSFERASE-RELATED"/>
    <property type="match status" value="1"/>
</dbReference>
<dbReference type="InterPro" id="IPR050997">
    <property type="entry name" value="MAPEG"/>
</dbReference>
<evidence type="ECO:0000313" key="7">
    <source>
        <dbReference type="Proteomes" id="UP000245081"/>
    </source>
</evidence>
<evidence type="ECO:0000256" key="5">
    <source>
        <dbReference type="SAM" id="Phobius"/>
    </source>
</evidence>
<gene>
    <name evidence="6" type="ORF">NMK_0184</name>
</gene>
<dbReference type="RefSeq" id="WP_109013877.1">
    <property type="nucleotide sequence ID" value="NZ_BDOQ01000001.1"/>
</dbReference>
<dbReference type="GO" id="GO:0004602">
    <property type="term" value="F:glutathione peroxidase activity"/>
    <property type="evidence" value="ECO:0007669"/>
    <property type="project" value="TreeGrafter"/>
</dbReference>
<keyword evidence="7" id="KW-1185">Reference proteome</keyword>
<dbReference type="SUPFAM" id="SSF161084">
    <property type="entry name" value="MAPEG domain-like"/>
    <property type="match status" value="1"/>
</dbReference>
<feature type="transmembrane region" description="Helical" evidence="5">
    <location>
        <begin position="107"/>
        <end position="129"/>
    </location>
</feature>
<feature type="transmembrane region" description="Helical" evidence="5">
    <location>
        <begin position="74"/>
        <end position="95"/>
    </location>
</feature>
<dbReference type="Gene3D" id="1.20.120.550">
    <property type="entry name" value="Membrane associated eicosanoid/glutathione metabolism-like domain"/>
    <property type="match status" value="1"/>
</dbReference>
<name>A0A2R5F6W1_9PROT</name>
<dbReference type="AlphaFoldDB" id="A0A2R5F6W1"/>
<reference evidence="6 7" key="1">
    <citation type="journal article" date="2018" name="Environ. Microbiol.">
        <title>Isolation and genomic characterization of Novimethylophilus kurashikiensis gen. nov. sp. nov., a new lanthanide-dependent methylotrophic species of Methylophilaceae.</title>
        <authorList>
            <person name="Lv H."/>
            <person name="Sahin N."/>
            <person name="Tani A."/>
        </authorList>
    </citation>
    <scope>NUCLEOTIDE SEQUENCE [LARGE SCALE GENOMIC DNA]</scope>
    <source>
        <strain evidence="6 7">La2-4</strain>
    </source>
</reference>
<dbReference type="GO" id="GO:0016020">
    <property type="term" value="C:membrane"/>
    <property type="evidence" value="ECO:0007669"/>
    <property type="project" value="UniProtKB-SubCell"/>
</dbReference>
<evidence type="ECO:0000313" key="6">
    <source>
        <dbReference type="EMBL" id="GBG12653.1"/>
    </source>
</evidence>
<dbReference type="GO" id="GO:0006691">
    <property type="term" value="P:leukotriene metabolic process"/>
    <property type="evidence" value="ECO:0007669"/>
    <property type="project" value="UniProtKB-ARBA"/>
</dbReference>
<evidence type="ECO:0000256" key="4">
    <source>
        <dbReference type="ARBA" id="ARBA00023136"/>
    </source>
</evidence>
<protein>
    <recommendedName>
        <fullName evidence="8">MAPEG family protein</fullName>
    </recommendedName>
</protein>
<dbReference type="GO" id="GO:0004364">
    <property type="term" value="F:glutathione transferase activity"/>
    <property type="evidence" value="ECO:0007669"/>
    <property type="project" value="TreeGrafter"/>
</dbReference>
<proteinExistence type="predicted"/>
<evidence type="ECO:0000256" key="1">
    <source>
        <dbReference type="ARBA" id="ARBA00004141"/>
    </source>
</evidence>
<accession>A0A2R5F6W1</accession>
<dbReference type="PANTHER" id="PTHR10250">
    <property type="entry name" value="MICROSOMAL GLUTATHIONE S-TRANSFERASE"/>
    <property type="match status" value="1"/>
</dbReference>
<dbReference type="InterPro" id="IPR023352">
    <property type="entry name" value="MAPEG-like_dom_sf"/>
</dbReference>
<comment type="caution">
    <text evidence="6">The sequence shown here is derived from an EMBL/GenBank/DDBJ whole genome shotgun (WGS) entry which is preliminary data.</text>
</comment>
<dbReference type="EMBL" id="BDOQ01000001">
    <property type="protein sequence ID" value="GBG12653.1"/>
    <property type="molecule type" value="Genomic_DNA"/>
</dbReference>
<dbReference type="OrthoDB" id="464934at2"/>
<dbReference type="InterPro" id="IPR001129">
    <property type="entry name" value="Membr-assoc_MAPEG"/>
</dbReference>
<evidence type="ECO:0000256" key="2">
    <source>
        <dbReference type="ARBA" id="ARBA00022692"/>
    </source>
</evidence>
<feature type="transmembrane region" description="Helical" evidence="5">
    <location>
        <begin position="6"/>
        <end position="25"/>
    </location>
</feature>
<keyword evidence="2 5" id="KW-0812">Transmembrane</keyword>
<dbReference type="Proteomes" id="UP000245081">
    <property type="component" value="Unassembled WGS sequence"/>
</dbReference>